<comment type="caution">
    <text evidence="1">The sequence shown here is derived from an EMBL/GenBank/DDBJ whole genome shotgun (WGS) entry which is preliminary data.</text>
</comment>
<name>A0A413B4L1_BACSE</name>
<dbReference type="EMBL" id="QSAF01000016">
    <property type="protein sequence ID" value="RGW32821.1"/>
    <property type="molecule type" value="Genomic_DNA"/>
</dbReference>
<reference evidence="1 2" key="1">
    <citation type="submission" date="2018-08" db="EMBL/GenBank/DDBJ databases">
        <title>A genome reference for cultivated species of the human gut microbiota.</title>
        <authorList>
            <person name="Zou Y."/>
            <person name="Xue W."/>
            <person name="Luo G."/>
        </authorList>
    </citation>
    <scope>NUCLEOTIDE SEQUENCE [LARGE SCALE GENOMIC DNA]</scope>
    <source>
        <strain evidence="1 2">AF12-7</strain>
    </source>
</reference>
<proteinExistence type="predicted"/>
<evidence type="ECO:0000313" key="1">
    <source>
        <dbReference type="EMBL" id="RGW32821.1"/>
    </source>
</evidence>
<accession>A0A413B4L1</accession>
<dbReference type="Proteomes" id="UP000285150">
    <property type="component" value="Unassembled WGS sequence"/>
</dbReference>
<sequence>MEQKKIFGKGEKLLYVGRDMNKKVLVACAQVGKEISEESAVRLSRAEACRLGIQLLKLATDVVPQSGIKLEALREPATINVFQAINPDETPANAVFVLMEESDQARQLRADNGREPCFTIAGKDLERLIRALAKIV</sequence>
<gene>
    <name evidence="1" type="ORF">DWV77_13055</name>
</gene>
<protein>
    <submittedName>
        <fullName evidence="1">Uncharacterized protein</fullName>
    </submittedName>
</protein>
<dbReference type="AlphaFoldDB" id="A0A413B4L1"/>
<evidence type="ECO:0000313" key="2">
    <source>
        <dbReference type="Proteomes" id="UP000285150"/>
    </source>
</evidence>
<organism evidence="1 2">
    <name type="scientific">Bacteroides stercoris</name>
    <dbReference type="NCBI Taxonomy" id="46506"/>
    <lineage>
        <taxon>Bacteria</taxon>
        <taxon>Pseudomonadati</taxon>
        <taxon>Bacteroidota</taxon>
        <taxon>Bacteroidia</taxon>
        <taxon>Bacteroidales</taxon>
        <taxon>Bacteroidaceae</taxon>
        <taxon>Bacteroides</taxon>
    </lineage>
</organism>
<dbReference type="RefSeq" id="WP_117858693.1">
    <property type="nucleotide sequence ID" value="NZ_JAQCSR010000016.1"/>
</dbReference>